<evidence type="ECO:0000313" key="4">
    <source>
        <dbReference type="Proteomes" id="UP001187192"/>
    </source>
</evidence>
<dbReference type="Proteomes" id="UP001187192">
    <property type="component" value="Unassembled WGS sequence"/>
</dbReference>
<feature type="compositionally biased region" description="Basic residues" evidence="1">
    <location>
        <begin position="19"/>
        <end position="29"/>
    </location>
</feature>
<dbReference type="AlphaFoldDB" id="A0AA88CZ97"/>
<gene>
    <name evidence="2" type="ORF">TIFTF001_043523</name>
    <name evidence="3" type="ORF">TIFTF001_043529</name>
</gene>
<evidence type="ECO:0000313" key="3">
    <source>
        <dbReference type="EMBL" id="GMN22510.1"/>
    </source>
</evidence>
<protein>
    <submittedName>
        <fullName evidence="2">Uncharacterized protein</fullName>
    </submittedName>
</protein>
<evidence type="ECO:0000256" key="1">
    <source>
        <dbReference type="SAM" id="MobiDB-lite"/>
    </source>
</evidence>
<keyword evidence="4" id="KW-1185">Reference proteome</keyword>
<feature type="region of interest" description="Disordered" evidence="1">
    <location>
        <begin position="1"/>
        <end position="29"/>
    </location>
</feature>
<name>A0AA88CZ97_FICCA</name>
<comment type="caution">
    <text evidence="2">The sequence shown here is derived from an EMBL/GenBank/DDBJ whole genome shotgun (WGS) entry which is preliminary data.</text>
</comment>
<dbReference type="EMBL" id="BTGU01002837">
    <property type="protein sequence ID" value="GMN22510.1"/>
    <property type="molecule type" value="Genomic_DNA"/>
</dbReference>
<sequence>MNTRMNFPREAQSITRKLQPLKRSLKSPI</sequence>
<evidence type="ECO:0000313" key="2">
    <source>
        <dbReference type="EMBL" id="GMN22479.1"/>
    </source>
</evidence>
<proteinExistence type="predicted"/>
<reference evidence="2" key="1">
    <citation type="submission" date="2023-07" db="EMBL/GenBank/DDBJ databases">
        <title>draft genome sequence of fig (Ficus carica).</title>
        <authorList>
            <person name="Takahashi T."/>
            <person name="Nishimura K."/>
        </authorList>
    </citation>
    <scope>NUCLEOTIDE SEQUENCE</scope>
</reference>
<organism evidence="2 4">
    <name type="scientific">Ficus carica</name>
    <name type="common">Common fig</name>
    <dbReference type="NCBI Taxonomy" id="3494"/>
    <lineage>
        <taxon>Eukaryota</taxon>
        <taxon>Viridiplantae</taxon>
        <taxon>Streptophyta</taxon>
        <taxon>Embryophyta</taxon>
        <taxon>Tracheophyta</taxon>
        <taxon>Spermatophyta</taxon>
        <taxon>Magnoliopsida</taxon>
        <taxon>eudicotyledons</taxon>
        <taxon>Gunneridae</taxon>
        <taxon>Pentapetalae</taxon>
        <taxon>rosids</taxon>
        <taxon>fabids</taxon>
        <taxon>Rosales</taxon>
        <taxon>Moraceae</taxon>
        <taxon>Ficeae</taxon>
        <taxon>Ficus</taxon>
    </lineage>
</organism>
<dbReference type="EMBL" id="BTGU01002835">
    <property type="protein sequence ID" value="GMN22479.1"/>
    <property type="molecule type" value="Genomic_DNA"/>
</dbReference>
<accession>A0AA88CZ97</accession>